<reference evidence="1" key="1">
    <citation type="submission" date="2022-10" db="EMBL/GenBank/DDBJ databases">
        <title>Luteolibacter sp. GHJ8, whole genome shotgun sequencing project.</title>
        <authorList>
            <person name="Zhao G."/>
            <person name="Shen L."/>
        </authorList>
    </citation>
    <scope>NUCLEOTIDE SEQUENCE</scope>
    <source>
        <strain evidence="1">GHJ8</strain>
    </source>
</reference>
<dbReference type="Proteomes" id="UP001165653">
    <property type="component" value="Unassembled WGS sequence"/>
</dbReference>
<dbReference type="EMBL" id="JAPDDR010000002">
    <property type="protein sequence ID" value="MCW1912946.1"/>
    <property type="molecule type" value="Genomic_DNA"/>
</dbReference>
<proteinExistence type="predicted"/>
<evidence type="ECO:0000313" key="2">
    <source>
        <dbReference type="Proteomes" id="UP001165653"/>
    </source>
</evidence>
<dbReference type="RefSeq" id="WP_264511879.1">
    <property type="nucleotide sequence ID" value="NZ_JAPDDR010000002.1"/>
</dbReference>
<protein>
    <submittedName>
        <fullName evidence="1">DUF892 family protein</fullName>
    </submittedName>
</protein>
<accession>A0ABT3G0A6</accession>
<dbReference type="InterPro" id="IPR009078">
    <property type="entry name" value="Ferritin-like_SF"/>
</dbReference>
<organism evidence="1 2">
    <name type="scientific">Luteolibacter rhizosphaerae</name>
    <dbReference type="NCBI Taxonomy" id="2989719"/>
    <lineage>
        <taxon>Bacteria</taxon>
        <taxon>Pseudomonadati</taxon>
        <taxon>Verrucomicrobiota</taxon>
        <taxon>Verrucomicrobiia</taxon>
        <taxon>Verrucomicrobiales</taxon>
        <taxon>Verrucomicrobiaceae</taxon>
        <taxon>Luteolibacter</taxon>
    </lineage>
</organism>
<comment type="caution">
    <text evidence="1">The sequence shown here is derived from an EMBL/GenBank/DDBJ whole genome shotgun (WGS) entry which is preliminary data.</text>
</comment>
<evidence type="ECO:0000313" key="1">
    <source>
        <dbReference type="EMBL" id="MCW1912946.1"/>
    </source>
</evidence>
<sequence length="135" mass="14937">MSIIDSIDVFFDRLKDIRSATQLMVGTLPDLQRWTTGTSLRDLLTTYQHANARHLPEVLAIFDEYSKEPGEDDCKAGLIEGGNGHIEIAGYSVRNLLLVARSLRIGYYLGAAVEVALGVATRSGLAVERTRWTRS</sequence>
<dbReference type="InterPro" id="IPR010287">
    <property type="entry name" value="DUF892_YciF-like"/>
</dbReference>
<gene>
    <name evidence="1" type="ORF">OJ996_05145</name>
</gene>
<keyword evidence="2" id="KW-1185">Reference proteome</keyword>
<name>A0ABT3G0A6_9BACT</name>
<dbReference type="Gene3D" id="1.20.1260.10">
    <property type="match status" value="1"/>
</dbReference>
<dbReference type="Pfam" id="PF05974">
    <property type="entry name" value="DUF892"/>
    <property type="match status" value="1"/>
</dbReference>
<dbReference type="InterPro" id="IPR012347">
    <property type="entry name" value="Ferritin-like"/>
</dbReference>
<dbReference type="SUPFAM" id="SSF47240">
    <property type="entry name" value="Ferritin-like"/>
    <property type="match status" value="1"/>
</dbReference>